<keyword evidence="2 12" id="KW-0813">Transport</keyword>
<evidence type="ECO:0000256" key="12">
    <source>
        <dbReference type="HAMAP-Rule" id="MF_01811"/>
    </source>
</evidence>
<dbReference type="HOGENOM" id="CLU_036138_5_0_9"/>
<evidence type="ECO:0000256" key="10">
    <source>
        <dbReference type="ARBA" id="ARBA00023186"/>
    </source>
</evidence>
<dbReference type="GO" id="GO:0032977">
    <property type="term" value="F:membrane insertase activity"/>
    <property type="evidence" value="ECO:0007669"/>
    <property type="project" value="InterPro"/>
</dbReference>
<keyword evidence="4 12" id="KW-0812">Transmembrane</keyword>
<dbReference type="PATRIC" id="fig|883081.3.peg.694"/>
<keyword evidence="9" id="KW-0564">Palmitate</keyword>
<keyword evidence="3 12" id="KW-1003">Cell membrane</keyword>
<evidence type="ECO:0000256" key="9">
    <source>
        <dbReference type="ARBA" id="ARBA00023139"/>
    </source>
</evidence>
<dbReference type="PRINTS" id="PR00701">
    <property type="entry name" value="60KDINNERMP"/>
</dbReference>
<feature type="domain" description="Membrane insertase YidC/Oxa/ALB C-terminal" evidence="14">
    <location>
        <begin position="69"/>
        <end position="249"/>
    </location>
</feature>
<reference evidence="15 16" key="1">
    <citation type="submission" date="2012-09" db="EMBL/GenBank/DDBJ databases">
        <title>The Genome Sequence of Alloiococcus otitis ATCC 51267.</title>
        <authorList>
            <consortium name="The Broad Institute Genome Sequencing Platform"/>
            <person name="Earl A."/>
            <person name="Ward D."/>
            <person name="Feldgarden M."/>
            <person name="Gevers D."/>
            <person name="Huys G."/>
            <person name="Walker B."/>
            <person name="Young S.K."/>
            <person name="Zeng Q."/>
            <person name="Gargeya S."/>
            <person name="Fitzgerald M."/>
            <person name="Haas B."/>
            <person name="Abouelleil A."/>
            <person name="Alvarado L."/>
            <person name="Arachchi H.M."/>
            <person name="Berlin A.M."/>
            <person name="Chapman S.B."/>
            <person name="Goldberg J."/>
            <person name="Griggs A."/>
            <person name="Gujja S."/>
            <person name="Hansen M."/>
            <person name="Howarth C."/>
            <person name="Imamovic A."/>
            <person name="Larimer J."/>
            <person name="McCowen C."/>
            <person name="Montmayeur A."/>
            <person name="Murphy C."/>
            <person name="Neiman D."/>
            <person name="Pearson M."/>
            <person name="Priest M."/>
            <person name="Roberts A."/>
            <person name="Saif S."/>
            <person name="Shea T."/>
            <person name="Sisk P."/>
            <person name="Sykes S."/>
            <person name="Wortman J."/>
            <person name="Nusbaum C."/>
            <person name="Birren B."/>
        </authorList>
    </citation>
    <scope>NUCLEOTIDE SEQUENCE [LARGE SCALE GENOMIC DNA]</scope>
    <source>
        <strain evidence="15 16">ATCC 51267</strain>
    </source>
</reference>
<feature type="transmembrane region" description="Helical" evidence="12">
    <location>
        <begin position="230"/>
        <end position="248"/>
    </location>
</feature>
<dbReference type="OrthoDB" id="9780552at2"/>
<dbReference type="GO" id="GO:0051205">
    <property type="term" value="P:protein insertion into membrane"/>
    <property type="evidence" value="ECO:0007669"/>
    <property type="project" value="TreeGrafter"/>
</dbReference>
<evidence type="ECO:0000313" key="15">
    <source>
        <dbReference type="EMBL" id="EKU93746.1"/>
    </source>
</evidence>
<dbReference type="HAMAP" id="MF_01811">
    <property type="entry name" value="YidC_type2"/>
    <property type="match status" value="1"/>
</dbReference>
<sequence>MINQLKKHKRLILTLAIVSLVVLLTACGQEARQNLEPIGPNSEGFWEGFILYNFSRFIIWVSELFGGNYGIGIIVITILSRILILPLTHLQNKNMNQMNDLQPQMKALQEKYSARDSETKQKLQEEQQKLYEENDVNPLMGCLPLLVQMPIFIAVYQAVSRTPQLATESFLWVNLGEPDPYYIFPILAGLFTLINSLLMQYGREGAGGKVMSFIMPLFIILITFRLSSGLALYFTVSNIFGVGQTLVLNNPFKRKREQEEAERAEKEKAQRRKRAIRKAKKEGRNVKK</sequence>
<keyword evidence="8 12" id="KW-0472">Membrane</keyword>
<dbReference type="InterPro" id="IPR023060">
    <property type="entry name" value="YidC/YidC1/YidC2_Firmicutes"/>
</dbReference>
<dbReference type="RefSeq" id="WP_003777391.1">
    <property type="nucleotide sequence ID" value="NZ_JH992958.1"/>
</dbReference>
<dbReference type="InterPro" id="IPR001708">
    <property type="entry name" value="YidC/ALB3/OXA1/COX18"/>
</dbReference>
<dbReference type="GO" id="GO:0015031">
    <property type="term" value="P:protein transport"/>
    <property type="evidence" value="ECO:0007669"/>
    <property type="project" value="UniProtKB-KW"/>
</dbReference>
<evidence type="ECO:0000259" key="14">
    <source>
        <dbReference type="Pfam" id="PF02096"/>
    </source>
</evidence>
<comment type="function">
    <text evidence="12">Required for the insertion and/or proper folding and/or complex formation of integral membrane proteins into the membrane. Involved in integration of membrane proteins that insert both dependently and independently of the Sec translocase complex, as well as at least some lipoproteins.</text>
</comment>
<dbReference type="AlphaFoldDB" id="K9ED21"/>
<keyword evidence="10 12" id="KW-0143">Chaperone</keyword>
<accession>K9ED21</accession>
<protein>
    <recommendedName>
        <fullName evidence="12">Membrane protein insertase YidC</fullName>
    </recommendedName>
    <alternativeName>
        <fullName evidence="12">Foldase YidC</fullName>
    </alternativeName>
    <alternativeName>
        <fullName evidence="12">Membrane integrase YidC</fullName>
    </alternativeName>
    <alternativeName>
        <fullName evidence="12">Membrane protein YidC</fullName>
    </alternativeName>
</protein>
<gene>
    <name evidence="12" type="primary">yidC</name>
    <name evidence="15" type="ORF">HMPREF9698_00694</name>
</gene>
<comment type="similarity">
    <text evidence="12">Belongs to the OXA1/ALB3/YidC family. Type 2 subfamily.</text>
</comment>
<dbReference type="CDD" id="cd20070">
    <property type="entry name" value="5TM_YidC_Alb3"/>
    <property type="match status" value="1"/>
</dbReference>
<feature type="transmembrane region" description="Helical" evidence="12">
    <location>
        <begin position="180"/>
        <end position="199"/>
    </location>
</feature>
<dbReference type="InterPro" id="IPR028055">
    <property type="entry name" value="YidC/Oxa/ALB_C"/>
</dbReference>
<proteinExistence type="inferred from homology"/>
<evidence type="ECO:0000256" key="5">
    <source>
        <dbReference type="ARBA" id="ARBA00022729"/>
    </source>
</evidence>
<evidence type="ECO:0000256" key="8">
    <source>
        <dbReference type="ARBA" id="ARBA00023136"/>
    </source>
</evidence>
<dbReference type="EMBL" id="AGXA01000016">
    <property type="protein sequence ID" value="EKU93746.1"/>
    <property type="molecule type" value="Genomic_DNA"/>
</dbReference>
<organism evidence="15 16">
    <name type="scientific">Alloiococcus otitis ATCC 51267</name>
    <dbReference type="NCBI Taxonomy" id="883081"/>
    <lineage>
        <taxon>Bacteria</taxon>
        <taxon>Bacillati</taxon>
        <taxon>Bacillota</taxon>
        <taxon>Bacilli</taxon>
        <taxon>Lactobacillales</taxon>
        <taxon>Carnobacteriaceae</taxon>
        <taxon>Alloiococcus</taxon>
    </lineage>
</organism>
<dbReference type="eggNOG" id="COG0706">
    <property type="taxonomic scope" value="Bacteria"/>
</dbReference>
<comment type="caution">
    <text evidence="15">The sequence shown here is derived from an EMBL/GenBank/DDBJ whole genome shotgun (WGS) entry which is preliminary data.</text>
</comment>
<evidence type="ECO:0000256" key="6">
    <source>
        <dbReference type="ARBA" id="ARBA00022927"/>
    </source>
</evidence>
<dbReference type="Proteomes" id="UP000009875">
    <property type="component" value="Unassembled WGS sequence"/>
</dbReference>
<keyword evidence="7 12" id="KW-1133">Transmembrane helix</keyword>
<dbReference type="NCBIfam" id="TIGR03592">
    <property type="entry name" value="yidC_oxa1_cterm"/>
    <property type="match status" value="1"/>
</dbReference>
<keyword evidence="11 12" id="KW-0449">Lipoprotein</keyword>
<feature type="transmembrane region" description="Helical" evidence="12">
    <location>
        <begin position="206"/>
        <end position="224"/>
    </location>
</feature>
<evidence type="ECO:0000256" key="3">
    <source>
        <dbReference type="ARBA" id="ARBA00022475"/>
    </source>
</evidence>
<feature type="compositionally biased region" description="Basic residues" evidence="13">
    <location>
        <begin position="269"/>
        <end position="281"/>
    </location>
</feature>
<evidence type="ECO:0000256" key="1">
    <source>
        <dbReference type="ARBA" id="ARBA00004651"/>
    </source>
</evidence>
<dbReference type="GO" id="GO:0005886">
    <property type="term" value="C:plasma membrane"/>
    <property type="evidence" value="ECO:0007669"/>
    <property type="project" value="UniProtKB-SubCell"/>
</dbReference>
<evidence type="ECO:0000256" key="7">
    <source>
        <dbReference type="ARBA" id="ARBA00022989"/>
    </source>
</evidence>
<feature type="compositionally biased region" description="Basic and acidic residues" evidence="13">
    <location>
        <begin position="256"/>
        <end position="268"/>
    </location>
</feature>
<dbReference type="InterPro" id="IPR047196">
    <property type="entry name" value="YidC_ALB_C"/>
</dbReference>
<name>K9ED21_9LACT</name>
<evidence type="ECO:0000313" key="16">
    <source>
        <dbReference type="Proteomes" id="UP000009875"/>
    </source>
</evidence>
<dbReference type="PANTHER" id="PTHR12428">
    <property type="entry name" value="OXA1"/>
    <property type="match status" value="1"/>
</dbReference>
<evidence type="ECO:0000256" key="13">
    <source>
        <dbReference type="SAM" id="MobiDB-lite"/>
    </source>
</evidence>
<dbReference type="Pfam" id="PF02096">
    <property type="entry name" value="60KD_IMP"/>
    <property type="match status" value="1"/>
</dbReference>
<evidence type="ECO:0000256" key="11">
    <source>
        <dbReference type="ARBA" id="ARBA00023288"/>
    </source>
</evidence>
<feature type="region of interest" description="Disordered" evidence="13">
    <location>
        <begin position="255"/>
        <end position="288"/>
    </location>
</feature>
<keyword evidence="16" id="KW-1185">Reference proteome</keyword>
<keyword evidence="6 12" id="KW-0653">Protein transport</keyword>
<dbReference type="STRING" id="883081.HMPREF9698_00694"/>
<keyword evidence="5 12" id="KW-0732">Signal</keyword>
<comment type="subcellular location">
    <subcellularLocation>
        <location evidence="1 12">Cell membrane</location>
        <topology evidence="1 12">Multi-pass membrane protein</topology>
    </subcellularLocation>
</comment>
<dbReference type="PROSITE" id="PS51257">
    <property type="entry name" value="PROKAR_LIPOPROTEIN"/>
    <property type="match status" value="1"/>
</dbReference>
<evidence type="ECO:0000256" key="4">
    <source>
        <dbReference type="ARBA" id="ARBA00022692"/>
    </source>
</evidence>
<evidence type="ECO:0000256" key="2">
    <source>
        <dbReference type="ARBA" id="ARBA00022448"/>
    </source>
</evidence>
<dbReference type="PANTHER" id="PTHR12428:SF65">
    <property type="entry name" value="CYTOCHROME C OXIDASE ASSEMBLY PROTEIN COX18, MITOCHONDRIAL"/>
    <property type="match status" value="1"/>
</dbReference>
<feature type="transmembrane region" description="Helical" evidence="12">
    <location>
        <begin position="139"/>
        <end position="160"/>
    </location>
</feature>